<evidence type="ECO:0000313" key="2">
    <source>
        <dbReference type="EMBL" id="QHT27949.1"/>
    </source>
</evidence>
<name>A0A6C0EI46_9ZZZZ</name>
<dbReference type="AlphaFoldDB" id="A0A6C0EI46"/>
<proteinExistence type="predicted"/>
<accession>A0A6C0EI46</accession>
<dbReference type="EMBL" id="MN738846">
    <property type="protein sequence ID" value="QHT27949.1"/>
    <property type="molecule type" value="Genomic_DNA"/>
</dbReference>
<feature type="compositionally biased region" description="Acidic residues" evidence="1">
    <location>
        <begin position="458"/>
        <end position="475"/>
    </location>
</feature>
<evidence type="ECO:0000256" key="1">
    <source>
        <dbReference type="SAM" id="MobiDB-lite"/>
    </source>
</evidence>
<protein>
    <submittedName>
        <fullName evidence="2">Uncharacterized protein</fullName>
    </submittedName>
</protein>
<organism evidence="2">
    <name type="scientific">viral metagenome</name>
    <dbReference type="NCBI Taxonomy" id="1070528"/>
    <lineage>
        <taxon>unclassified sequences</taxon>
        <taxon>metagenomes</taxon>
        <taxon>organismal metagenomes</taxon>
    </lineage>
</organism>
<feature type="region of interest" description="Disordered" evidence="1">
    <location>
        <begin position="428"/>
        <end position="475"/>
    </location>
</feature>
<sequence>MSAKVAKIVDWCELKNVNIKINEWETSDFFAKRNIKRVSLLDGTDDTIVFKTPVLDVAFGAKVSKYDEKKFDVAVRIPEGEFYNMMNNIVKQKFIELTKENCNKTGYEDDEEIIEEFYKSSFNHKEGYDPLFNGKIEENKYKRITFSDILIDENDKPVSNPDFLTELTRGTKVMLIIEIPHIDFYQTEFRPGYKIMKIKIVERATPYVKNYITSESFESGKIEITEKETNKNGGTFSRVKYNFGEYAARVAIKLNNMRLAPFSFENTDETTGKPYYGVSATIETEEYNTFLKGMSDDILNNLVKNSKNLLGKKKTEKMVKLMYMDILKYSKDDKELIKKGEDPKYKPRIDITASKYDEKFTFKFFNKDGVEMEEDFGEYKATNPDTHYDIKCSLRHLWYGKFYSLKFILDEIHISSSSTSSRTFKYKFGDEDDADADDDEDSGGPVETPIVEETKEDTAEDDAPSDSDSDDDESD</sequence>
<feature type="compositionally biased region" description="Acidic residues" evidence="1">
    <location>
        <begin position="430"/>
        <end position="442"/>
    </location>
</feature>
<reference evidence="2" key="1">
    <citation type="journal article" date="2020" name="Nature">
        <title>Giant virus diversity and host interactions through global metagenomics.</title>
        <authorList>
            <person name="Schulz F."/>
            <person name="Roux S."/>
            <person name="Paez-Espino D."/>
            <person name="Jungbluth S."/>
            <person name="Walsh D.A."/>
            <person name="Denef V.J."/>
            <person name="McMahon K.D."/>
            <person name="Konstantinidis K.T."/>
            <person name="Eloe-Fadrosh E.A."/>
            <person name="Kyrpides N.C."/>
            <person name="Woyke T."/>
        </authorList>
    </citation>
    <scope>NUCLEOTIDE SEQUENCE</scope>
    <source>
        <strain evidence="2">GVMAG-M-3300000115-19</strain>
    </source>
</reference>